<name>A0A840ICI0_9ACTN</name>
<feature type="compositionally biased region" description="Acidic residues" evidence="1">
    <location>
        <begin position="86"/>
        <end position="105"/>
    </location>
</feature>
<dbReference type="EMBL" id="JACHNU010000002">
    <property type="protein sequence ID" value="MBB4662647.1"/>
    <property type="molecule type" value="Genomic_DNA"/>
</dbReference>
<proteinExistence type="predicted"/>
<feature type="region of interest" description="Disordered" evidence="1">
    <location>
        <begin position="85"/>
        <end position="105"/>
    </location>
</feature>
<comment type="caution">
    <text evidence="2">The sequence shown here is derived from an EMBL/GenBank/DDBJ whole genome shotgun (WGS) entry which is preliminary data.</text>
</comment>
<evidence type="ECO:0000313" key="3">
    <source>
        <dbReference type="Proteomes" id="UP000585272"/>
    </source>
</evidence>
<keyword evidence="3" id="KW-1185">Reference proteome</keyword>
<gene>
    <name evidence="2" type="ORF">BDZ31_002233</name>
</gene>
<dbReference type="AlphaFoldDB" id="A0A840ICI0"/>
<reference evidence="2 3" key="1">
    <citation type="submission" date="2020-08" db="EMBL/GenBank/DDBJ databases">
        <title>Genomic Encyclopedia of Archaeal and Bacterial Type Strains, Phase II (KMG-II): from individual species to whole genera.</title>
        <authorList>
            <person name="Goeker M."/>
        </authorList>
    </citation>
    <scope>NUCLEOTIDE SEQUENCE [LARGE SCALE GENOMIC DNA]</scope>
    <source>
        <strain evidence="2 3">DSM 23288</strain>
    </source>
</reference>
<dbReference type="Proteomes" id="UP000585272">
    <property type="component" value="Unassembled WGS sequence"/>
</dbReference>
<evidence type="ECO:0000313" key="2">
    <source>
        <dbReference type="EMBL" id="MBB4662647.1"/>
    </source>
</evidence>
<protein>
    <submittedName>
        <fullName evidence="2">Uncharacterized protein</fullName>
    </submittedName>
</protein>
<accession>A0A840ICI0</accession>
<dbReference type="RefSeq" id="WP_183341984.1">
    <property type="nucleotide sequence ID" value="NZ_JACHNU010000002.1"/>
</dbReference>
<evidence type="ECO:0000256" key="1">
    <source>
        <dbReference type="SAM" id="MobiDB-lite"/>
    </source>
</evidence>
<organism evidence="2 3">
    <name type="scientific">Conexibacter arvalis</name>
    <dbReference type="NCBI Taxonomy" id="912552"/>
    <lineage>
        <taxon>Bacteria</taxon>
        <taxon>Bacillati</taxon>
        <taxon>Actinomycetota</taxon>
        <taxon>Thermoleophilia</taxon>
        <taxon>Solirubrobacterales</taxon>
        <taxon>Conexibacteraceae</taxon>
        <taxon>Conexibacter</taxon>
    </lineage>
</organism>
<sequence length="105" mass="11888">MAELRRFELDELLVRPGTYFNPQTEVLVVVDDSPEIDQAVFNMEEAEGADWVLVSDESPIDEAERDELLERFQVTYHAGAANAITDDGDEVVDELEDDDQEVGRE</sequence>